<dbReference type="GO" id="GO:0000822">
    <property type="term" value="F:inositol hexakisphosphate binding"/>
    <property type="evidence" value="ECO:0007669"/>
    <property type="project" value="TreeGrafter"/>
</dbReference>
<dbReference type="PANTHER" id="PTHR10783">
    <property type="entry name" value="XENOTROPIC AND POLYTROPIC RETROVIRUS RECEPTOR 1-RELATED"/>
    <property type="match status" value="1"/>
</dbReference>
<feature type="compositionally biased region" description="Polar residues" evidence="1">
    <location>
        <begin position="203"/>
        <end position="217"/>
    </location>
</feature>
<feature type="compositionally biased region" description="Basic and acidic residues" evidence="1">
    <location>
        <begin position="35"/>
        <end position="48"/>
    </location>
</feature>
<keyword evidence="2" id="KW-0472">Membrane</keyword>
<dbReference type="GO" id="GO:0005794">
    <property type="term" value="C:Golgi apparatus"/>
    <property type="evidence" value="ECO:0007669"/>
    <property type="project" value="TreeGrafter"/>
</dbReference>
<evidence type="ECO:0000256" key="2">
    <source>
        <dbReference type="SAM" id="Phobius"/>
    </source>
</evidence>
<dbReference type="GO" id="GO:0005886">
    <property type="term" value="C:plasma membrane"/>
    <property type="evidence" value="ECO:0007669"/>
    <property type="project" value="TreeGrafter"/>
</dbReference>
<feature type="compositionally biased region" description="Acidic residues" evidence="1">
    <location>
        <begin position="52"/>
        <end position="69"/>
    </location>
</feature>
<keyword evidence="2" id="KW-0812">Transmembrane</keyword>
<dbReference type="CDD" id="cd14475">
    <property type="entry name" value="SPX_SYG1_like"/>
    <property type="match status" value="1"/>
</dbReference>
<dbReference type="STRING" id="4999.A0A1Y1URJ9"/>
<feature type="transmembrane region" description="Helical" evidence="2">
    <location>
        <begin position="570"/>
        <end position="588"/>
    </location>
</feature>
<feature type="domain" description="SPX" evidence="3">
    <location>
        <begin position="1"/>
        <end position="477"/>
    </location>
</feature>
<dbReference type="GO" id="GO:0006817">
    <property type="term" value="P:phosphate ion transport"/>
    <property type="evidence" value="ECO:0007669"/>
    <property type="project" value="TreeGrafter"/>
</dbReference>
<name>A0A1Y1URJ9_9TREE</name>
<keyword evidence="5" id="KW-1185">Reference proteome</keyword>
<feature type="region of interest" description="Disordered" evidence="1">
    <location>
        <begin position="376"/>
        <end position="408"/>
    </location>
</feature>
<evidence type="ECO:0000256" key="1">
    <source>
        <dbReference type="SAM" id="MobiDB-lite"/>
    </source>
</evidence>
<gene>
    <name evidence="4" type="ORF">BD324DRAFT_10313</name>
</gene>
<evidence type="ECO:0000259" key="3">
    <source>
        <dbReference type="PROSITE" id="PS51382"/>
    </source>
</evidence>
<dbReference type="PROSITE" id="PS51382">
    <property type="entry name" value="SPX"/>
    <property type="match status" value="1"/>
</dbReference>
<dbReference type="InterPro" id="IPR004331">
    <property type="entry name" value="SPX_dom"/>
</dbReference>
<dbReference type="EMBL" id="NBSH01000001">
    <property type="protein sequence ID" value="ORX40589.1"/>
    <property type="molecule type" value="Genomic_DNA"/>
</dbReference>
<feature type="compositionally biased region" description="Polar residues" evidence="1">
    <location>
        <begin position="393"/>
        <end position="405"/>
    </location>
</feature>
<feature type="compositionally biased region" description="Polar residues" evidence="1">
    <location>
        <begin position="231"/>
        <end position="248"/>
    </location>
</feature>
<dbReference type="GO" id="GO:0016036">
    <property type="term" value="P:cellular response to phosphate starvation"/>
    <property type="evidence" value="ECO:0007669"/>
    <property type="project" value="TreeGrafter"/>
</dbReference>
<dbReference type="OrthoDB" id="9970435at2759"/>
<sequence>MKFGQYLKDHLTPEWKRAYIDYSACKKAIKVVKKRLDQAREGQRDHTAGEGAQEDGDDREASSDLDDEDHGPSKPRRTKTVSSTWSARSPRGTIGSGRTARTPGSALRQVDSRGRSGGSNAVSPQAIPRRPSPPPPLDLGESSYPKSSEIQQAGPDTPRGALGRRAATISDAPAQIIHASSSSSPDEAGDQDNDPDMSDSGRILTSPSKTKMKSATFSPRFHKSPRIFQRSGPTHSPKSSRGNESPQVSGRGGRSIRSLALQSPKAASVVAPTFEDLYKGLEEDERAFFDLLDHELNKVEQFFTARQKEAQDRFKELKDQLTTLGEHRKRYHELYPNGLPGVLLPPQQVQSLSRAANKLHLRIPFTHDADHHVAKTDGEGNSTTPKAVHDKTNGISGDPSGNATAENGRGVALGEFDTYNPERYQHYKRELRAASLDFYRHLERIKNYRILNLTGFRKALKKFEKTTRIHCMDMYTDERISKESFAQGDVVEKLLDQMEKLYSEHFEHGDSKKARDRLRRQTDVQTHHTSVFRAGMMIGLAMPAVIFALVIARKPETKVAIPPRDELLQVYGALFMPVMFGMLFQLNLDAFVSARINYEVGSAVRRAPY</sequence>
<feature type="region of interest" description="Disordered" evidence="1">
    <location>
        <begin position="35"/>
        <end position="255"/>
    </location>
</feature>
<dbReference type="AlphaFoldDB" id="A0A1Y1URJ9"/>
<dbReference type="Pfam" id="PF03105">
    <property type="entry name" value="SPX"/>
    <property type="match status" value="1"/>
</dbReference>
<accession>A0A1Y1URJ9</accession>
<protein>
    <submittedName>
        <fullName evidence="4">SPX domain-domain-containing protein</fullName>
    </submittedName>
</protein>
<dbReference type="Proteomes" id="UP000193218">
    <property type="component" value="Unassembled WGS sequence"/>
</dbReference>
<evidence type="ECO:0000313" key="4">
    <source>
        <dbReference type="EMBL" id="ORX40589.1"/>
    </source>
</evidence>
<feature type="compositionally biased region" description="Acidic residues" evidence="1">
    <location>
        <begin position="187"/>
        <end position="197"/>
    </location>
</feature>
<keyword evidence="2" id="KW-1133">Transmembrane helix</keyword>
<comment type="caution">
    <text evidence="4">The sequence shown here is derived from an EMBL/GenBank/DDBJ whole genome shotgun (WGS) entry which is preliminary data.</text>
</comment>
<dbReference type="RefSeq" id="XP_021874268.1">
    <property type="nucleotide sequence ID" value="XM_022011913.1"/>
</dbReference>
<dbReference type="GeneID" id="33553721"/>
<reference evidence="4 5" key="1">
    <citation type="submission" date="2017-03" db="EMBL/GenBank/DDBJ databases">
        <title>Widespread Adenine N6-methylation of Active Genes in Fungi.</title>
        <authorList>
            <consortium name="DOE Joint Genome Institute"/>
            <person name="Mondo S.J."/>
            <person name="Dannebaum R.O."/>
            <person name="Kuo R.C."/>
            <person name="Louie K.B."/>
            <person name="Bewick A.J."/>
            <person name="Labutti K."/>
            <person name="Haridas S."/>
            <person name="Kuo A."/>
            <person name="Salamov A."/>
            <person name="Ahrendt S.R."/>
            <person name="Lau R."/>
            <person name="Bowen B.P."/>
            <person name="Lipzen A."/>
            <person name="Sullivan W."/>
            <person name="Andreopoulos W.B."/>
            <person name="Clum A."/>
            <person name="Lindquist E."/>
            <person name="Daum C."/>
            <person name="Northen T.R."/>
            <person name="Ramamoorthy G."/>
            <person name="Schmitz R.J."/>
            <person name="Gryganskyi A."/>
            <person name="Culley D."/>
            <person name="Magnuson J."/>
            <person name="James T.Y."/>
            <person name="O'Malley M.A."/>
            <person name="Stajich J.E."/>
            <person name="Spatafora J.W."/>
            <person name="Visel A."/>
            <person name="Grigoriev I.V."/>
        </authorList>
    </citation>
    <scope>NUCLEOTIDE SEQUENCE [LARGE SCALE GENOMIC DNA]</scope>
    <source>
        <strain evidence="4 5">NRRL Y-17943</strain>
    </source>
</reference>
<evidence type="ECO:0000313" key="5">
    <source>
        <dbReference type="Proteomes" id="UP000193218"/>
    </source>
</evidence>
<dbReference type="PANTHER" id="PTHR10783:SF103">
    <property type="entry name" value="SOLUTE CARRIER FAMILY 53 MEMBER 1"/>
    <property type="match status" value="1"/>
</dbReference>
<proteinExistence type="predicted"/>
<dbReference type="InParanoid" id="A0A1Y1URJ9"/>
<organism evidence="4 5">
    <name type="scientific">Kockovaella imperatae</name>
    <dbReference type="NCBI Taxonomy" id="4999"/>
    <lineage>
        <taxon>Eukaryota</taxon>
        <taxon>Fungi</taxon>
        <taxon>Dikarya</taxon>
        <taxon>Basidiomycota</taxon>
        <taxon>Agaricomycotina</taxon>
        <taxon>Tremellomycetes</taxon>
        <taxon>Tremellales</taxon>
        <taxon>Cuniculitremaceae</taxon>
        <taxon>Kockovaella</taxon>
    </lineage>
</organism>
<feature type="transmembrane region" description="Helical" evidence="2">
    <location>
        <begin position="531"/>
        <end position="550"/>
    </location>
</feature>